<dbReference type="VEuPathDB" id="VectorBase:AQUA014756"/>
<dbReference type="Proteomes" id="UP000076407">
    <property type="component" value="Unassembled WGS sequence"/>
</dbReference>
<organism evidence="1 2">
    <name type="scientific">Anopheles quadriannulatus</name>
    <name type="common">Mosquito</name>
    <dbReference type="NCBI Taxonomy" id="34691"/>
    <lineage>
        <taxon>Eukaryota</taxon>
        <taxon>Metazoa</taxon>
        <taxon>Ecdysozoa</taxon>
        <taxon>Arthropoda</taxon>
        <taxon>Hexapoda</taxon>
        <taxon>Insecta</taxon>
        <taxon>Pterygota</taxon>
        <taxon>Neoptera</taxon>
        <taxon>Endopterygota</taxon>
        <taxon>Diptera</taxon>
        <taxon>Nematocera</taxon>
        <taxon>Culicoidea</taxon>
        <taxon>Culicidae</taxon>
        <taxon>Anophelinae</taxon>
        <taxon>Anopheles</taxon>
    </lineage>
</organism>
<accession>A0A182XSE3</accession>
<evidence type="ECO:0000313" key="1">
    <source>
        <dbReference type="EnsemblMetazoa" id="AQUA014756-PA"/>
    </source>
</evidence>
<proteinExistence type="predicted"/>
<evidence type="ECO:0000313" key="2">
    <source>
        <dbReference type="Proteomes" id="UP000076407"/>
    </source>
</evidence>
<protein>
    <submittedName>
        <fullName evidence="1">Uncharacterized protein</fullName>
    </submittedName>
</protein>
<dbReference type="EnsemblMetazoa" id="AQUA014756-RA">
    <property type="protein sequence ID" value="AQUA014756-PA"/>
    <property type="gene ID" value="AQUA014756"/>
</dbReference>
<keyword evidence="2" id="KW-1185">Reference proteome</keyword>
<sequence length="68" mass="7759">VGQNVHSVGGGSRNLVSFRLIKQVPQLFPFVTRSENKNTTAKLTALLYKIIFYLRLEKVYNNKCIGKF</sequence>
<name>A0A182XSE3_ANOQN</name>
<reference evidence="1" key="1">
    <citation type="submission" date="2020-05" db="UniProtKB">
        <authorList>
            <consortium name="EnsemblMetazoa"/>
        </authorList>
    </citation>
    <scope>IDENTIFICATION</scope>
    <source>
        <strain evidence="1">SANGQUA</strain>
    </source>
</reference>
<dbReference type="AlphaFoldDB" id="A0A182XSE3"/>